<dbReference type="AlphaFoldDB" id="A0A1I7SD62"/>
<proteinExistence type="predicted"/>
<evidence type="ECO:0000313" key="2">
    <source>
        <dbReference type="WBParaSite" id="BXY_1096700.1"/>
    </source>
</evidence>
<dbReference type="Proteomes" id="UP000095284">
    <property type="component" value="Unplaced"/>
</dbReference>
<dbReference type="WBParaSite" id="BXY_1096700.1">
    <property type="protein sequence ID" value="BXY_1096700.1"/>
    <property type="gene ID" value="BXY_1096700"/>
</dbReference>
<name>A0A1I7SD62_BURXY</name>
<organism evidence="1 2">
    <name type="scientific">Bursaphelenchus xylophilus</name>
    <name type="common">Pinewood nematode worm</name>
    <name type="synonym">Aphelenchoides xylophilus</name>
    <dbReference type="NCBI Taxonomy" id="6326"/>
    <lineage>
        <taxon>Eukaryota</taxon>
        <taxon>Metazoa</taxon>
        <taxon>Ecdysozoa</taxon>
        <taxon>Nematoda</taxon>
        <taxon>Chromadorea</taxon>
        <taxon>Rhabditida</taxon>
        <taxon>Tylenchina</taxon>
        <taxon>Tylenchomorpha</taxon>
        <taxon>Aphelenchoidea</taxon>
        <taxon>Aphelenchoididae</taxon>
        <taxon>Bursaphelenchus</taxon>
    </lineage>
</organism>
<protein>
    <submittedName>
        <fullName evidence="2">Uncharacterized protein</fullName>
    </submittedName>
</protein>
<sequence>MIPALNVAIGLIRRAYCVRSQTAQSFCSVTRTASLFRGLAALGGNPATPGYELSQSNASIYQKKVEESAESQVERRLIDGEKGSQIEEEGPSDRLAAATEFDRTSENCHSGRERGVSFLFPALSESVAFKSCNNWRLSFPFFLYQSNFTSNQSVRRRIPKENSIVSSVNSGVRLFGRAQPVPLLVFL</sequence>
<reference evidence="2" key="1">
    <citation type="submission" date="2016-11" db="UniProtKB">
        <authorList>
            <consortium name="WormBaseParasite"/>
        </authorList>
    </citation>
    <scope>IDENTIFICATION</scope>
</reference>
<evidence type="ECO:0000313" key="1">
    <source>
        <dbReference type="Proteomes" id="UP000095284"/>
    </source>
</evidence>
<accession>A0A1I7SD62</accession>